<evidence type="ECO:0000313" key="2">
    <source>
        <dbReference type="EMBL" id="KAJ4012012.1"/>
    </source>
</evidence>
<organism evidence="2 3">
    <name type="scientific">Fusarium irregulare</name>
    <dbReference type="NCBI Taxonomy" id="2494466"/>
    <lineage>
        <taxon>Eukaryota</taxon>
        <taxon>Fungi</taxon>
        <taxon>Dikarya</taxon>
        <taxon>Ascomycota</taxon>
        <taxon>Pezizomycotina</taxon>
        <taxon>Sordariomycetes</taxon>
        <taxon>Hypocreomycetidae</taxon>
        <taxon>Hypocreales</taxon>
        <taxon>Nectriaceae</taxon>
        <taxon>Fusarium</taxon>
        <taxon>Fusarium incarnatum-equiseti species complex</taxon>
    </lineage>
</organism>
<dbReference type="OrthoDB" id="2426273at2759"/>
<keyword evidence="3" id="KW-1185">Reference proteome</keyword>
<dbReference type="PANTHER" id="PTHR39596">
    <property type="match status" value="1"/>
</dbReference>
<evidence type="ECO:0008006" key="4">
    <source>
        <dbReference type="Google" id="ProtNLM"/>
    </source>
</evidence>
<proteinExistence type="predicted"/>
<dbReference type="AlphaFoldDB" id="A0A9W8PN03"/>
<sequence>MSKGRTHDSCRTIGAELLASGWMMRLWTLHEAFVSDQLRIALCDHGDFGRAPPSLNNLWGEGEEGERQGVLVSSMTEMMRQKVNQNLMKVDSLVPVARQSNTERALLIASAWKAVRYRTTRNPGEETLALSSLLDIPISQDDNTIQDDRERLMERFWATIGKDPIFGSSIPPGIIFLPGKRLPSAGFRWAPATWMSGEVEAYPFPLDNPRYPTELTDQGLIVHYPGFLLHPDNEKLKDIISEHKRNTFEFSVGRGLDEWYKVASAKKRGLQNDVSLPTLDNSNRDPKHITLDLRNRLGSNPPLKIGIILSRPRPVEVQGETGLLVEIYDEKTLPPKAGRPVSQDSLFYCRIIRRVEVTRLSMGSLEGPLHPTRNEERLGNGSILSRYEKFVREVAGVQLDEAQGWCVDGFASKPPPPLPRRQTETPPHTQDGGIMNRIRRVWTGSSRLESADQ</sequence>
<evidence type="ECO:0000313" key="3">
    <source>
        <dbReference type="Proteomes" id="UP001152130"/>
    </source>
</evidence>
<reference evidence="2" key="1">
    <citation type="submission" date="2022-10" db="EMBL/GenBank/DDBJ databases">
        <title>Fusarium specimens isolated from Avocado Roots.</title>
        <authorList>
            <person name="Stajich J."/>
            <person name="Roper C."/>
            <person name="Heimlech-Rivalta G."/>
        </authorList>
    </citation>
    <scope>NUCLEOTIDE SEQUENCE</scope>
    <source>
        <strain evidence="2">CF00143</strain>
    </source>
</reference>
<gene>
    <name evidence="2" type="ORF">NW766_007313</name>
</gene>
<evidence type="ECO:0000256" key="1">
    <source>
        <dbReference type="SAM" id="MobiDB-lite"/>
    </source>
</evidence>
<dbReference type="EMBL" id="JAPDHF010000010">
    <property type="protein sequence ID" value="KAJ4012012.1"/>
    <property type="molecule type" value="Genomic_DNA"/>
</dbReference>
<comment type="caution">
    <text evidence="2">The sequence shown here is derived from an EMBL/GenBank/DDBJ whole genome shotgun (WGS) entry which is preliminary data.</text>
</comment>
<dbReference type="Proteomes" id="UP001152130">
    <property type="component" value="Unassembled WGS sequence"/>
</dbReference>
<name>A0A9W8PN03_9HYPO</name>
<protein>
    <recommendedName>
        <fullName evidence="4">Heterokaryon incompatibility domain-containing protein</fullName>
    </recommendedName>
</protein>
<accession>A0A9W8PN03</accession>
<dbReference type="PANTHER" id="PTHR39596:SF2">
    <property type="entry name" value="HET DOMAIN PROTEIN (AFU_ORTHOLOGUE AFUA_1G17550)-RELATED"/>
    <property type="match status" value="1"/>
</dbReference>
<feature type="region of interest" description="Disordered" evidence="1">
    <location>
        <begin position="411"/>
        <end position="436"/>
    </location>
</feature>